<feature type="compositionally biased region" description="Polar residues" evidence="1">
    <location>
        <begin position="263"/>
        <end position="276"/>
    </location>
</feature>
<keyword evidence="2" id="KW-0472">Membrane</keyword>
<sequence>MIDPVYIALLICLLVSNLNRILMMSRWLFNYLNSSGEDNLVPYFNQNGQLIGMVRIRPDLRSRQVFETDSRSEPEPPKHVCKTWMREAPVDARSVLKTQDAPMVWDYWPNGNFQRFFSVQELTDSHDLATNWVLETIQTRGSANASTWQKGKEIRRRCLGVVQCRDKTCAMQLVPATRAVERHKQLQYPCPTCEESLVHQPCVVESSLYRFRDGGFFKHTGIHAHSEFTHASFHCPDGSLVFMDYIPRFVLSVNPGPTKDPSKSISENDTNETVQFESRESTPSEHPHDFNSKYHQMETGQRTSREPSDSDELERWEIDQDPLADAAAEFEEDEVGSD</sequence>
<evidence type="ECO:0000313" key="4">
    <source>
        <dbReference type="Proteomes" id="UP001218188"/>
    </source>
</evidence>
<evidence type="ECO:0000256" key="2">
    <source>
        <dbReference type="SAM" id="Phobius"/>
    </source>
</evidence>
<organism evidence="3 4">
    <name type="scientific">Mycena alexandri</name>
    <dbReference type="NCBI Taxonomy" id="1745969"/>
    <lineage>
        <taxon>Eukaryota</taxon>
        <taxon>Fungi</taxon>
        <taxon>Dikarya</taxon>
        <taxon>Basidiomycota</taxon>
        <taxon>Agaricomycotina</taxon>
        <taxon>Agaricomycetes</taxon>
        <taxon>Agaricomycetidae</taxon>
        <taxon>Agaricales</taxon>
        <taxon>Marasmiineae</taxon>
        <taxon>Mycenaceae</taxon>
        <taxon>Mycena</taxon>
    </lineage>
</organism>
<keyword evidence="4" id="KW-1185">Reference proteome</keyword>
<comment type="caution">
    <text evidence="3">The sequence shown here is derived from an EMBL/GenBank/DDBJ whole genome shotgun (WGS) entry which is preliminary data.</text>
</comment>
<gene>
    <name evidence="3" type="ORF">C8F04DRAFT_1270733</name>
</gene>
<feature type="compositionally biased region" description="Basic and acidic residues" evidence="1">
    <location>
        <begin position="303"/>
        <end position="318"/>
    </location>
</feature>
<name>A0AAD6SA22_9AGAR</name>
<evidence type="ECO:0000313" key="3">
    <source>
        <dbReference type="EMBL" id="KAJ7024061.1"/>
    </source>
</evidence>
<evidence type="ECO:0000256" key="1">
    <source>
        <dbReference type="SAM" id="MobiDB-lite"/>
    </source>
</evidence>
<dbReference type="SUPFAM" id="SSF90073">
    <property type="entry name" value="GCM domain"/>
    <property type="match status" value="1"/>
</dbReference>
<dbReference type="InterPro" id="IPR036115">
    <property type="entry name" value="GCM_dom_sf"/>
</dbReference>
<dbReference type="GO" id="GO:0003677">
    <property type="term" value="F:DNA binding"/>
    <property type="evidence" value="ECO:0007669"/>
    <property type="project" value="InterPro"/>
</dbReference>
<dbReference type="EMBL" id="JARJCM010000176">
    <property type="protein sequence ID" value="KAJ7024061.1"/>
    <property type="molecule type" value="Genomic_DNA"/>
</dbReference>
<protein>
    <submittedName>
        <fullName evidence="3">Uncharacterized protein</fullName>
    </submittedName>
</protein>
<feature type="transmembrane region" description="Helical" evidence="2">
    <location>
        <begin position="6"/>
        <end position="23"/>
    </location>
</feature>
<keyword evidence="2" id="KW-0812">Transmembrane</keyword>
<accession>A0AAD6SA22</accession>
<feature type="compositionally biased region" description="Acidic residues" evidence="1">
    <location>
        <begin position="319"/>
        <end position="338"/>
    </location>
</feature>
<feature type="compositionally biased region" description="Basic and acidic residues" evidence="1">
    <location>
        <begin position="277"/>
        <end position="296"/>
    </location>
</feature>
<feature type="region of interest" description="Disordered" evidence="1">
    <location>
        <begin position="256"/>
        <end position="338"/>
    </location>
</feature>
<dbReference type="GO" id="GO:0006355">
    <property type="term" value="P:regulation of DNA-templated transcription"/>
    <property type="evidence" value="ECO:0007669"/>
    <property type="project" value="InterPro"/>
</dbReference>
<dbReference type="AlphaFoldDB" id="A0AAD6SA22"/>
<reference evidence="3" key="1">
    <citation type="submission" date="2023-03" db="EMBL/GenBank/DDBJ databases">
        <title>Massive genome expansion in bonnet fungi (Mycena s.s.) driven by repeated elements and novel gene families across ecological guilds.</title>
        <authorList>
            <consortium name="Lawrence Berkeley National Laboratory"/>
            <person name="Harder C.B."/>
            <person name="Miyauchi S."/>
            <person name="Viragh M."/>
            <person name="Kuo A."/>
            <person name="Thoen E."/>
            <person name="Andreopoulos B."/>
            <person name="Lu D."/>
            <person name="Skrede I."/>
            <person name="Drula E."/>
            <person name="Henrissat B."/>
            <person name="Morin E."/>
            <person name="Kohler A."/>
            <person name="Barry K."/>
            <person name="LaButti K."/>
            <person name="Morin E."/>
            <person name="Salamov A."/>
            <person name="Lipzen A."/>
            <person name="Mereny Z."/>
            <person name="Hegedus B."/>
            <person name="Baldrian P."/>
            <person name="Stursova M."/>
            <person name="Weitz H."/>
            <person name="Taylor A."/>
            <person name="Grigoriev I.V."/>
            <person name="Nagy L.G."/>
            <person name="Martin F."/>
            <person name="Kauserud H."/>
        </authorList>
    </citation>
    <scope>NUCLEOTIDE SEQUENCE</scope>
    <source>
        <strain evidence="3">CBHHK200</strain>
    </source>
</reference>
<keyword evidence="2" id="KW-1133">Transmembrane helix</keyword>
<dbReference type="Proteomes" id="UP001218188">
    <property type="component" value="Unassembled WGS sequence"/>
</dbReference>
<proteinExistence type="predicted"/>